<dbReference type="AlphaFoldDB" id="A0A0G4IBG2"/>
<gene>
    <name evidence="1" type="ORF">Cvel_12747</name>
</gene>
<sequence>MQVLERLAQVTNTVEKEKEPTAGLYLRFVNALLSKWTDASDLPMASVCRRMKGYLTQLFEPTRSCVVLQQALYVAAFLDPRSNLLTFFPSKQAARGEREVRSMFEQFYLQGLVEAQGGVFRDKSEMGGSEGPQGETLDDFFGDEMHSLAELGLTDTQSADIQAGMVQEAILKQFDEQMSAYKQRVSGLQPLLRYQLARNQLAIQLRLPGQHLRQQ</sequence>
<organism evidence="1">
    <name type="scientific">Chromera velia CCMP2878</name>
    <dbReference type="NCBI Taxonomy" id="1169474"/>
    <lineage>
        <taxon>Eukaryota</taxon>
        <taxon>Sar</taxon>
        <taxon>Alveolata</taxon>
        <taxon>Colpodellida</taxon>
        <taxon>Chromeraceae</taxon>
        <taxon>Chromera</taxon>
    </lineage>
</organism>
<dbReference type="VEuPathDB" id="CryptoDB:Cvel_12747"/>
<dbReference type="PhylomeDB" id="A0A0G4IBG2"/>
<name>A0A0G4IBG2_9ALVE</name>
<evidence type="ECO:0000313" key="1">
    <source>
        <dbReference type="EMBL" id="CEM54392.1"/>
    </source>
</evidence>
<dbReference type="EMBL" id="CDMZ01005784">
    <property type="protein sequence ID" value="CEM54392.1"/>
    <property type="molecule type" value="Genomic_DNA"/>
</dbReference>
<proteinExistence type="predicted"/>
<reference evidence="1" key="1">
    <citation type="submission" date="2014-11" db="EMBL/GenBank/DDBJ databases">
        <authorList>
            <person name="Otto D Thomas"/>
            <person name="Naeem Raeece"/>
        </authorList>
    </citation>
    <scope>NUCLEOTIDE SEQUENCE</scope>
</reference>
<protein>
    <submittedName>
        <fullName evidence="1">Uncharacterized protein</fullName>
    </submittedName>
</protein>
<accession>A0A0G4IBG2</accession>